<dbReference type="GO" id="GO:0008234">
    <property type="term" value="F:cysteine-type peptidase activity"/>
    <property type="evidence" value="ECO:0007669"/>
    <property type="project" value="UniProtKB-KW"/>
</dbReference>
<keyword evidence="2" id="KW-0645">Protease</keyword>
<feature type="compositionally biased region" description="Low complexity" evidence="5">
    <location>
        <begin position="138"/>
        <end position="153"/>
    </location>
</feature>
<dbReference type="PROSITE" id="PS51935">
    <property type="entry name" value="NLPC_P60"/>
    <property type="match status" value="1"/>
</dbReference>
<dbReference type="AlphaFoldDB" id="A0A543I188"/>
<dbReference type="OrthoDB" id="9815778at2"/>
<proteinExistence type="inferred from homology"/>
<accession>A0A543I188</accession>
<keyword evidence="3 7" id="KW-0378">Hydrolase</keyword>
<dbReference type="PANTHER" id="PTHR47053:SF1">
    <property type="entry name" value="MUREIN DD-ENDOPEPTIDASE MEPH-RELATED"/>
    <property type="match status" value="1"/>
</dbReference>
<dbReference type="RefSeq" id="WP_141841949.1">
    <property type="nucleotide sequence ID" value="NZ_VFPM01000001.1"/>
</dbReference>
<reference evidence="7 8" key="1">
    <citation type="submission" date="2019-06" db="EMBL/GenBank/DDBJ databases">
        <title>Genome sequencing of plant associated microbes to promote plant fitness in Sorghum bicolor and Oryza sativa.</title>
        <authorList>
            <person name="Coleman-Derr D."/>
        </authorList>
    </citation>
    <scope>NUCLEOTIDE SEQUENCE [LARGE SCALE GENOMIC DNA]</scope>
    <source>
        <strain evidence="7 8">KV-663</strain>
    </source>
</reference>
<evidence type="ECO:0000313" key="7">
    <source>
        <dbReference type="EMBL" id="TQM64270.1"/>
    </source>
</evidence>
<keyword evidence="4" id="KW-0788">Thiol protease</keyword>
<evidence type="ECO:0000256" key="5">
    <source>
        <dbReference type="SAM" id="MobiDB-lite"/>
    </source>
</evidence>
<evidence type="ECO:0000259" key="6">
    <source>
        <dbReference type="PROSITE" id="PS51935"/>
    </source>
</evidence>
<protein>
    <submittedName>
        <fullName evidence="7">Cell wall-associated NlpC family hydrolase</fullName>
    </submittedName>
</protein>
<comment type="similarity">
    <text evidence="1">Belongs to the peptidase C40 family.</text>
</comment>
<dbReference type="Proteomes" id="UP000316747">
    <property type="component" value="Unassembled WGS sequence"/>
</dbReference>
<gene>
    <name evidence="7" type="ORF">FBY41_0636</name>
</gene>
<evidence type="ECO:0000313" key="8">
    <source>
        <dbReference type="Proteomes" id="UP000316747"/>
    </source>
</evidence>
<name>A0A543I188_9MICO</name>
<dbReference type="PANTHER" id="PTHR47053">
    <property type="entry name" value="MUREIN DD-ENDOPEPTIDASE MEPH-RELATED"/>
    <property type="match status" value="1"/>
</dbReference>
<dbReference type="Pfam" id="PF00877">
    <property type="entry name" value="NLPC_P60"/>
    <property type="match status" value="1"/>
</dbReference>
<keyword evidence="8" id="KW-1185">Reference proteome</keyword>
<sequence>MAQNIPGRHRAPGRFSAMSELKTIAKESAQPAVKGAAIVAASGGLVASFAGTANAAEGSGPAVAADAATTTAPAVVGPQAGSVQAPSALSSIGFVAKPASKTTAVKPLVIKDVQVETQRKEAKAKAAEDLAAARAAAANRTTATASRSTTRTALPDPAPSASGIVGIAKSMFGVPYVYGGTTPSGFDCSGLTSYVYRQAGISIPRTASAQKAAATPVSSPRPGDLVFFGYPVYHVGIYVSPGTMIDAQRPGTTIGYHSIWTTPSGYGRF</sequence>
<dbReference type="GO" id="GO:0006508">
    <property type="term" value="P:proteolysis"/>
    <property type="evidence" value="ECO:0007669"/>
    <property type="project" value="UniProtKB-KW"/>
</dbReference>
<evidence type="ECO:0000256" key="1">
    <source>
        <dbReference type="ARBA" id="ARBA00007074"/>
    </source>
</evidence>
<dbReference type="InterPro" id="IPR051202">
    <property type="entry name" value="Peptidase_C40"/>
</dbReference>
<evidence type="ECO:0000256" key="4">
    <source>
        <dbReference type="ARBA" id="ARBA00022807"/>
    </source>
</evidence>
<feature type="region of interest" description="Disordered" evidence="5">
    <location>
        <begin position="138"/>
        <end position="159"/>
    </location>
</feature>
<organism evidence="7 8">
    <name type="scientific">Humibacillus xanthopallidus</name>
    <dbReference type="NCBI Taxonomy" id="412689"/>
    <lineage>
        <taxon>Bacteria</taxon>
        <taxon>Bacillati</taxon>
        <taxon>Actinomycetota</taxon>
        <taxon>Actinomycetes</taxon>
        <taxon>Micrococcales</taxon>
        <taxon>Intrasporangiaceae</taxon>
        <taxon>Humibacillus</taxon>
    </lineage>
</organism>
<dbReference type="SUPFAM" id="SSF54001">
    <property type="entry name" value="Cysteine proteinases"/>
    <property type="match status" value="1"/>
</dbReference>
<dbReference type="InterPro" id="IPR038765">
    <property type="entry name" value="Papain-like_cys_pep_sf"/>
</dbReference>
<evidence type="ECO:0000256" key="3">
    <source>
        <dbReference type="ARBA" id="ARBA00022801"/>
    </source>
</evidence>
<dbReference type="EMBL" id="VFPM01000001">
    <property type="protein sequence ID" value="TQM64270.1"/>
    <property type="molecule type" value="Genomic_DNA"/>
</dbReference>
<comment type="caution">
    <text evidence="7">The sequence shown here is derived from an EMBL/GenBank/DDBJ whole genome shotgun (WGS) entry which is preliminary data.</text>
</comment>
<dbReference type="Gene3D" id="3.90.1720.10">
    <property type="entry name" value="endopeptidase domain like (from Nostoc punctiforme)"/>
    <property type="match status" value="1"/>
</dbReference>
<feature type="domain" description="NlpC/P60" evidence="6">
    <location>
        <begin position="158"/>
        <end position="269"/>
    </location>
</feature>
<dbReference type="InterPro" id="IPR000064">
    <property type="entry name" value="NLP_P60_dom"/>
</dbReference>
<evidence type="ECO:0000256" key="2">
    <source>
        <dbReference type="ARBA" id="ARBA00022670"/>
    </source>
</evidence>